<accession>A0ACB8Y6C8</accession>
<keyword evidence="2" id="KW-1185">Reference proteome</keyword>
<organism evidence="1 2">
    <name type="scientific">Arctium lappa</name>
    <name type="common">Greater burdock</name>
    <name type="synonym">Lappa major</name>
    <dbReference type="NCBI Taxonomy" id="4217"/>
    <lineage>
        <taxon>Eukaryota</taxon>
        <taxon>Viridiplantae</taxon>
        <taxon>Streptophyta</taxon>
        <taxon>Embryophyta</taxon>
        <taxon>Tracheophyta</taxon>
        <taxon>Spermatophyta</taxon>
        <taxon>Magnoliopsida</taxon>
        <taxon>eudicotyledons</taxon>
        <taxon>Gunneridae</taxon>
        <taxon>Pentapetalae</taxon>
        <taxon>asterids</taxon>
        <taxon>campanulids</taxon>
        <taxon>Asterales</taxon>
        <taxon>Asteraceae</taxon>
        <taxon>Carduoideae</taxon>
        <taxon>Cardueae</taxon>
        <taxon>Arctiinae</taxon>
        <taxon>Arctium</taxon>
    </lineage>
</organism>
<reference evidence="1 2" key="2">
    <citation type="journal article" date="2022" name="Mol. Ecol. Resour.">
        <title>The genomes of chicory, endive, great burdock and yacon provide insights into Asteraceae paleo-polyploidization history and plant inulin production.</title>
        <authorList>
            <person name="Fan W."/>
            <person name="Wang S."/>
            <person name="Wang H."/>
            <person name="Wang A."/>
            <person name="Jiang F."/>
            <person name="Liu H."/>
            <person name="Zhao H."/>
            <person name="Xu D."/>
            <person name="Zhang Y."/>
        </authorList>
    </citation>
    <scope>NUCLEOTIDE SEQUENCE [LARGE SCALE GENOMIC DNA]</scope>
    <source>
        <strain evidence="2">cv. Niubang</strain>
    </source>
</reference>
<comment type="caution">
    <text evidence="1">The sequence shown here is derived from an EMBL/GenBank/DDBJ whole genome shotgun (WGS) entry which is preliminary data.</text>
</comment>
<sequence length="90" mass="10666">MTMILKIGTKVELRVQKIFEISDRRSPPRRRYRLKNGREEEKCNTVHKIGFSSRNWFLLCEEEESKEDTDQARIQKVRSACQSPCSLHRG</sequence>
<proteinExistence type="predicted"/>
<evidence type="ECO:0000313" key="2">
    <source>
        <dbReference type="Proteomes" id="UP001055879"/>
    </source>
</evidence>
<name>A0ACB8Y6C8_ARCLA</name>
<gene>
    <name evidence="1" type="ORF">L6452_38126</name>
</gene>
<dbReference type="EMBL" id="CM042060">
    <property type="protein sequence ID" value="KAI3678823.1"/>
    <property type="molecule type" value="Genomic_DNA"/>
</dbReference>
<protein>
    <submittedName>
        <fullName evidence="1">Uncharacterized protein</fullName>
    </submittedName>
</protein>
<reference evidence="2" key="1">
    <citation type="journal article" date="2022" name="Mol. Ecol. Resour.">
        <title>The genomes of chicory, endive, great burdock and yacon provide insights into Asteraceae palaeo-polyploidization history and plant inulin production.</title>
        <authorList>
            <person name="Fan W."/>
            <person name="Wang S."/>
            <person name="Wang H."/>
            <person name="Wang A."/>
            <person name="Jiang F."/>
            <person name="Liu H."/>
            <person name="Zhao H."/>
            <person name="Xu D."/>
            <person name="Zhang Y."/>
        </authorList>
    </citation>
    <scope>NUCLEOTIDE SEQUENCE [LARGE SCALE GENOMIC DNA]</scope>
    <source>
        <strain evidence="2">cv. Niubang</strain>
    </source>
</reference>
<dbReference type="Proteomes" id="UP001055879">
    <property type="component" value="Linkage Group LG14"/>
</dbReference>
<evidence type="ECO:0000313" key="1">
    <source>
        <dbReference type="EMBL" id="KAI3678823.1"/>
    </source>
</evidence>